<dbReference type="InterPro" id="IPR015422">
    <property type="entry name" value="PyrdxlP-dep_Trfase_small"/>
</dbReference>
<name>A0A7T7XNY1_9SPIR</name>
<protein>
    <submittedName>
        <fullName evidence="1">Uncharacterized protein</fullName>
    </submittedName>
</protein>
<dbReference type="InterPro" id="IPR015424">
    <property type="entry name" value="PyrdxlP-dep_Trfase"/>
</dbReference>
<gene>
    <name evidence="1" type="ORF">JFL75_01990</name>
</gene>
<sequence length="287" mass="31572">MYDDGSGSGLLQYIPPIRRARGYRLYTGDGRRFLDLWQYGGRALLGHNPPGMLQVLKNTASRGLFAPFFDPTGLGRLEKALGRLFPGREFRVYRDDRSLEAALEAAGYRVPADKPLLDPAFALKTDPAASGGITLWRPFLSDDPSRIFTVPEDQPVLMPVLPLPLEHSFRVLALDASAAAAFPGSDPVSPVLLSAAARVVHTLAGEGQALRSWRNYSAVDRALQNGPWKRTGIYLVFQNLLDEEAYKSLFLRFLEAGFILPPTPDLPAILPGEMSPGEAAKLIRMWV</sequence>
<proteinExistence type="predicted"/>
<dbReference type="Proteomes" id="UP000595917">
    <property type="component" value="Chromosome"/>
</dbReference>
<dbReference type="RefSeq" id="WP_215627015.1">
    <property type="nucleotide sequence ID" value="NZ_CP067089.2"/>
</dbReference>
<keyword evidence="2" id="KW-1185">Reference proteome</keyword>
<dbReference type="AlphaFoldDB" id="A0A7T7XNY1"/>
<organism evidence="1 2">
    <name type="scientific">Breznakiella homolactica</name>
    <dbReference type="NCBI Taxonomy" id="2798577"/>
    <lineage>
        <taxon>Bacteria</taxon>
        <taxon>Pseudomonadati</taxon>
        <taxon>Spirochaetota</taxon>
        <taxon>Spirochaetia</taxon>
        <taxon>Spirochaetales</taxon>
        <taxon>Breznakiellaceae</taxon>
        <taxon>Breznakiella</taxon>
    </lineage>
</organism>
<reference evidence="1" key="1">
    <citation type="submission" date="2021-01" db="EMBL/GenBank/DDBJ databases">
        <title>Description of Breznakiella homolactica.</title>
        <authorList>
            <person name="Song Y."/>
            <person name="Brune A."/>
        </authorList>
    </citation>
    <scope>NUCLEOTIDE SEQUENCE</scope>
    <source>
        <strain evidence="1">RmG30</strain>
    </source>
</reference>
<dbReference type="Gene3D" id="3.90.1150.10">
    <property type="entry name" value="Aspartate Aminotransferase, domain 1"/>
    <property type="match status" value="1"/>
</dbReference>
<dbReference type="KEGG" id="bhc:JFL75_01990"/>
<evidence type="ECO:0000313" key="1">
    <source>
        <dbReference type="EMBL" id="QQO09712.1"/>
    </source>
</evidence>
<dbReference type="SUPFAM" id="SSF53383">
    <property type="entry name" value="PLP-dependent transferases"/>
    <property type="match status" value="1"/>
</dbReference>
<dbReference type="EMBL" id="CP067089">
    <property type="protein sequence ID" value="QQO09712.1"/>
    <property type="molecule type" value="Genomic_DNA"/>
</dbReference>
<evidence type="ECO:0000313" key="2">
    <source>
        <dbReference type="Proteomes" id="UP000595917"/>
    </source>
</evidence>
<accession>A0A7T7XNY1</accession>